<accession>A0A0M6YD13</accession>
<proteinExistence type="predicted"/>
<dbReference type="EMBL" id="CXST01000009">
    <property type="protein sequence ID" value="CTQ47568.1"/>
    <property type="molecule type" value="Genomic_DNA"/>
</dbReference>
<reference evidence="2" key="1">
    <citation type="submission" date="2015-07" db="EMBL/GenBank/DDBJ databases">
        <authorList>
            <person name="Rodrigo-Torres Lidia"/>
            <person name="Arahal R.David."/>
        </authorList>
    </citation>
    <scope>NUCLEOTIDE SEQUENCE [LARGE SCALE GENOMIC DNA]</scope>
    <source>
        <strain evidence="2">CECT 4801</strain>
    </source>
</reference>
<name>A0A0M6YD13_9HYPH</name>
<sequence length="225" mass="23622">MGGTNKSVIGTFGNGVIITGTGPGGGGITIIPPGSLRNQSNFSLGLERFDGPVLDFLKSQFSSIVSVSGAALEHVRPLAPMGKTIGALAVPIDAISRSMDDEGFTSDDVVAFSSGTITGIVAGFTIGSLPGALIGWGVSAAADASANPNIPKTNFDALARPEVTGWFDKNGEKIGRTEYIPARDSTSPTGYSYHIRYYDLKGVLVKEKTIVMPKDNSFLFKRFTR</sequence>
<keyword evidence="2" id="KW-1185">Reference proteome</keyword>
<dbReference type="RefSeq" id="WP_145904034.1">
    <property type="nucleotide sequence ID" value="NZ_CXST01000009.1"/>
</dbReference>
<gene>
    <name evidence="1" type="ORF">LAL4801_06030</name>
</gene>
<protein>
    <submittedName>
        <fullName evidence="1">Uncharacterized protein</fullName>
    </submittedName>
</protein>
<dbReference type="AlphaFoldDB" id="A0A0M6YD13"/>
<evidence type="ECO:0000313" key="2">
    <source>
        <dbReference type="Proteomes" id="UP000048926"/>
    </source>
</evidence>
<dbReference type="Proteomes" id="UP000048926">
    <property type="component" value="Unassembled WGS sequence"/>
</dbReference>
<evidence type="ECO:0000313" key="1">
    <source>
        <dbReference type="EMBL" id="CTQ47568.1"/>
    </source>
</evidence>
<organism evidence="1 2">
    <name type="scientific">Roseibium aggregatum</name>
    <dbReference type="NCBI Taxonomy" id="187304"/>
    <lineage>
        <taxon>Bacteria</taxon>
        <taxon>Pseudomonadati</taxon>
        <taxon>Pseudomonadota</taxon>
        <taxon>Alphaproteobacteria</taxon>
        <taxon>Hyphomicrobiales</taxon>
        <taxon>Stappiaceae</taxon>
        <taxon>Roseibium</taxon>
    </lineage>
</organism>